<organism evidence="1 2">
    <name type="scientific">Ophiobolus disseminans</name>
    <dbReference type="NCBI Taxonomy" id="1469910"/>
    <lineage>
        <taxon>Eukaryota</taxon>
        <taxon>Fungi</taxon>
        <taxon>Dikarya</taxon>
        <taxon>Ascomycota</taxon>
        <taxon>Pezizomycotina</taxon>
        <taxon>Dothideomycetes</taxon>
        <taxon>Pleosporomycetidae</taxon>
        <taxon>Pleosporales</taxon>
        <taxon>Pleosporineae</taxon>
        <taxon>Phaeosphaeriaceae</taxon>
        <taxon>Ophiobolus</taxon>
    </lineage>
</organism>
<dbReference type="Proteomes" id="UP000799424">
    <property type="component" value="Unassembled WGS sequence"/>
</dbReference>
<reference evidence="1" key="1">
    <citation type="journal article" date="2020" name="Stud. Mycol.">
        <title>101 Dothideomycetes genomes: a test case for predicting lifestyles and emergence of pathogens.</title>
        <authorList>
            <person name="Haridas S."/>
            <person name="Albert R."/>
            <person name="Binder M."/>
            <person name="Bloem J."/>
            <person name="Labutti K."/>
            <person name="Salamov A."/>
            <person name="Andreopoulos B."/>
            <person name="Baker S."/>
            <person name="Barry K."/>
            <person name="Bills G."/>
            <person name="Bluhm B."/>
            <person name="Cannon C."/>
            <person name="Castanera R."/>
            <person name="Culley D."/>
            <person name="Daum C."/>
            <person name="Ezra D."/>
            <person name="Gonzalez J."/>
            <person name="Henrissat B."/>
            <person name="Kuo A."/>
            <person name="Liang C."/>
            <person name="Lipzen A."/>
            <person name="Lutzoni F."/>
            <person name="Magnuson J."/>
            <person name="Mondo S."/>
            <person name="Nolan M."/>
            <person name="Ohm R."/>
            <person name="Pangilinan J."/>
            <person name="Park H.-J."/>
            <person name="Ramirez L."/>
            <person name="Alfaro M."/>
            <person name="Sun H."/>
            <person name="Tritt A."/>
            <person name="Yoshinaga Y."/>
            <person name="Zwiers L.-H."/>
            <person name="Turgeon B."/>
            <person name="Goodwin S."/>
            <person name="Spatafora J."/>
            <person name="Crous P."/>
            <person name="Grigoriev I."/>
        </authorList>
    </citation>
    <scope>NUCLEOTIDE SEQUENCE</scope>
    <source>
        <strain evidence="1">CBS 113818</strain>
    </source>
</reference>
<name>A0A6A6ZAY6_9PLEO</name>
<accession>A0A6A6ZAY6</accession>
<dbReference type="EMBL" id="MU006255">
    <property type="protein sequence ID" value="KAF2818252.1"/>
    <property type="molecule type" value="Genomic_DNA"/>
</dbReference>
<dbReference type="OrthoDB" id="4262619at2759"/>
<keyword evidence="2" id="KW-1185">Reference proteome</keyword>
<evidence type="ECO:0000313" key="1">
    <source>
        <dbReference type="EMBL" id="KAF2818252.1"/>
    </source>
</evidence>
<evidence type="ECO:0000313" key="2">
    <source>
        <dbReference type="Proteomes" id="UP000799424"/>
    </source>
</evidence>
<protein>
    <submittedName>
        <fullName evidence="1">Uncharacterized protein</fullName>
    </submittedName>
</protein>
<dbReference type="AlphaFoldDB" id="A0A6A6ZAY6"/>
<sequence>MGEQEENRAGEQTTLYDVWQRADGKHNGEASLKYISFKNGFVRVRGSDWNKILVEGWAGEKERTFEVPPWHACEVLDNPEIKFTRA</sequence>
<gene>
    <name evidence="1" type="ORF">CC86DRAFT_169367</name>
</gene>
<proteinExistence type="predicted"/>